<dbReference type="Gene3D" id="2.60.40.1080">
    <property type="match status" value="3"/>
</dbReference>
<feature type="region of interest" description="Disordered" evidence="1">
    <location>
        <begin position="1"/>
        <end position="37"/>
    </location>
</feature>
<evidence type="ECO:0000313" key="3">
    <source>
        <dbReference type="EMBL" id="XDJ15224.1"/>
    </source>
</evidence>
<dbReference type="SUPFAM" id="SSF49373">
    <property type="entry name" value="Invasin/intimin cell-adhesion fragments"/>
    <property type="match status" value="1"/>
</dbReference>
<dbReference type="Pfam" id="PF02368">
    <property type="entry name" value="Big_2"/>
    <property type="match status" value="1"/>
</dbReference>
<dbReference type="EMBL" id="PQ015379">
    <property type="protein sequence ID" value="XDJ15224.1"/>
    <property type="molecule type" value="Genomic_DNA"/>
</dbReference>
<name>A0AB39CE07_9VIRU</name>
<evidence type="ECO:0000259" key="2">
    <source>
        <dbReference type="Pfam" id="PF02368"/>
    </source>
</evidence>
<dbReference type="InterPro" id="IPR008964">
    <property type="entry name" value="Invasin/intimin_cell_adhesion"/>
</dbReference>
<proteinExistence type="predicted"/>
<sequence>MITDEDEPVVVSTDDPRMSDPRVPTPHSHPDVPRTMISAGDGSDKYVLIPSTDPVAGCLLFITEETEDGNFIAEWLPPTTEFAYIGPRPASIAVVGPAEKVRGDTNHVLRADVTMDDNTKFYSVQAQWSVVNNGDFGTINANTGVFHAGLVAVDTPVTVRASWTHAESGDTVFVDFIITIIGDPTLVLLDHITIVGPAQFLKSQTGTYTVEATFSDGSKLTVTPNAFISSNTNAGTFSNGVLTPRANQIRDVSTKLTATYASGGVTRTATLDVVIKDPAVYPNTIAIVGANTVDQDSFIDLKAHVVFSDATEADVNALWTLSATTYATIDQNGRLTAKPLTVPGSKSVTVNVSYTQNGVTITATKVVAIADTKNWPVSAEITGPATLAPAGTGQYVYVVTYGDGSTAEKIPGTWSTSNTSIATIDAEGVATGVAEGDVNIRANYSEDGVNLNATKAVTVATGSVEIPPLRYGVAMFSNKQFTGGPIASEITQEERDYGVTEETSPSGKQYTHWTGLDDFVSKVMTNTLALQPGETEKNIETTITVDEYVYLMWDARAGDTFIVDLQNSFNVTFDGINYRNDVLGNEEGLPGYDPNLPKQLTVQFDDGTGVRPWIIVRSEATTLPEFSPRTNQYSIKYV</sequence>
<evidence type="ECO:0000256" key="1">
    <source>
        <dbReference type="SAM" id="MobiDB-lite"/>
    </source>
</evidence>
<feature type="domain" description="BIG2" evidence="2">
    <location>
        <begin position="398"/>
        <end position="442"/>
    </location>
</feature>
<reference evidence="3" key="1">
    <citation type="submission" date="2024-07" db="EMBL/GenBank/DDBJ databases">
        <authorList>
            <person name="Bringhurst R.M."/>
            <person name="Homer T.E."/>
        </authorList>
    </citation>
    <scope>NUCLEOTIDE SEQUENCE</scope>
</reference>
<dbReference type="InterPro" id="IPR003343">
    <property type="entry name" value="Big_2"/>
</dbReference>
<protein>
    <submittedName>
        <fullName evidence="3">Cell wall binding repeat protein</fullName>
    </submittedName>
</protein>
<organism evidence="3">
    <name type="scientific">Pseudomonas phage HRDY3</name>
    <dbReference type="NCBI Taxonomy" id="3236930"/>
    <lineage>
        <taxon>Viruses</taxon>
    </lineage>
</organism>
<accession>A0AB39CE07</accession>